<sequence length="593" mass="67560">MTDDHLPHSDISDILESRYFEKEQVSSLLMRMGARCVTLTREDMANLSVKNKGCIVFPKVLQEELRVISQLGLKEVWLGATASKHNRWKHSLGALTVGMAWLKAIMENSHDSLPSNGPLDKKAIMMLVGQALLLHDYGHLPFSHLLEEILATMNWIPISRDGSGLENITLDERLKGIDSIWPELANCLEEKQKIELNSQSVKRAVQALIHGDFGLPWIQAIVNSAIDADKIDYLGFDQELLEDRGYPVNLRIRLGPPRPPVGVSASIPWLDEFLCDQRINHVGLLCLSGRSAVAAADLIRERVLFYDRFYLAPEIRVPERIAFEILQHFLIRSTMSLPFHRSIDEQYRSEKALADRARDRDWSGNVIREKCTAVRDQILKLVEKGKGEDREFKILEYAFQMVRDCERIDRKYLEFLERSFQMVNELKNDKSVSALKQLADESIVRQPIVIRREKYLDALEIIRPLQHEYCRDALIDLVKLPSALSAPRWGRFETESGRTEDVYAGILVPKGPVSTWGPGSRASVPLSSKAVSELERPYARICVISPGNARSAKALYIWDRVRSTLLREDINILEEGNDDAKRDKNLRHSIPNS</sequence>
<proteinExistence type="predicted"/>
<dbReference type="GO" id="GO:0008832">
    <property type="term" value="F:dGTPase activity"/>
    <property type="evidence" value="ECO:0007669"/>
    <property type="project" value="TreeGrafter"/>
</dbReference>
<evidence type="ECO:0000313" key="2">
    <source>
        <dbReference type="Proteomes" id="UP000285961"/>
    </source>
</evidence>
<reference evidence="1 2" key="1">
    <citation type="journal article" date="2017" name="ISME J.">
        <title>Energy and carbon metabolisms in a deep terrestrial subsurface fluid microbial community.</title>
        <authorList>
            <person name="Momper L."/>
            <person name="Jungbluth S.P."/>
            <person name="Lee M.D."/>
            <person name="Amend J.P."/>
        </authorList>
    </citation>
    <scope>NUCLEOTIDE SEQUENCE [LARGE SCALE GENOMIC DNA]</scope>
    <source>
        <strain evidence="1">SURF_17</strain>
    </source>
</reference>
<dbReference type="PANTHER" id="PTHR11373">
    <property type="entry name" value="DEOXYNUCLEOSIDE TRIPHOSPHATE TRIPHOSPHOHYDROLASE"/>
    <property type="match status" value="1"/>
</dbReference>
<comment type="caution">
    <text evidence="1">The sequence shown here is derived from an EMBL/GenBank/DDBJ whole genome shotgun (WGS) entry which is preliminary data.</text>
</comment>
<organism evidence="1 2">
    <name type="scientific">Candidatus Abyssobacteria bacterium SURF_17</name>
    <dbReference type="NCBI Taxonomy" id="2093361"/>
    <lineage>
        <taxon>Bacteria</taxon>
        <taxon>Pseudomonadati</taxon>
        <taxon>Candidatus Hydrogenedentota</taxon>
        <taxon>Candidatus Abyssobacteria</taxon>
    </lineage>
</organism>
<dbReference type="GO" id="GO:0006203">
    <property type="term" value="P:dGTP catabolic process"/>
    <property type="evidence" value="ECO:0007669"/>
    <property type="project" value="TreeGrafter"/>
</dbReference>
<dbReference type="SUPFAM" id="SSF109604">
    <property type="entry name" value="HD-domain/PDEase-like"/>
    <property type="match status" value="1"/>
</dbReference>
<gene>
    <name evidence="1" type="ORF">C4532_05005</name>
</gene>
<dbReference type="InterPro" id="IPR050135">
    <property type="entry name" value="dGTPase-like"/>
</dbReference>
<protein>
    <recommendedName>
        <fullName evidence="3">HD domain-containing protein</fullName>
    </recommendedName>
</protein>
<dbReference type="PANTHER" id="PTHR11373:SF4">
    <property type="entry name" value="DEOXYNUCLEOSIDE TRIPHOSPHATE TRIPHOSPHOHYDROLASE SAMHD1"/>
    <property type="match status" value="1"/>
</dbReference>
<evidence type="ECO:0000313" key="1">
    <source>
        <dbReference type="EMBL" id="RJP73047.1"/>
    </source>
</evidence>
<dbReference type="AlphaFoldDB" id="A0A419F3R9"/>
<dbReference type="Proteomes" id="UP000285961">
    <property type="component" value="Unassembled WGS sequence"/>
</dbReference>
<dbReference type="Gene3D" id="1.10.3210.10">
    <property type="entry name" value="Hypothetical protein af1432"/>
    <property type="match status" value="1"/>
</dbReference>
<evidence type="ECO:0008006" key="3">
    <source>
        <dbReference type="Google" id="ProtNLM"/>
    </source>
</evidence>
<accession>A0A419F3R9</accession>
<dbReference type="EMBL" id="QZKI01000033">
    <property type="protein sequence ID" value="RJP73047.1"/>
    <property type="molecule type" value="Genomic_DNA"/>
</dbReference>
<name>A0A419F3R9_9BACT</name>